<sequence length="972" mass="110241">MNSPIGNCMPLLLGENDDTSNVQNSFTFEHRSEEDEEDEEGRQCDDDNVRAEDVHNDDNQDREGSLPFLAVREAIERERMRYVAMDGEGCNLSNNPDTEDLDDRIELSPMQYHLAPSPQFENVENIGHVVSSEWTPWGNTLMGHPIGENRVTQRRGLCVISDHHSGIMAAFAGVYLGWSEPNAYHRICMRHLASNFMTHFKDKCLKQLLCKVALETKSFPITVFVQLTFYRVNSYFAVRREHGASRLASGEQYTPYVDAKINANVVKTSSHEVVLYDHFQGLFHVKASRGSKKTSFGGRTYRVNLRELGCTCGKTRIYGFPCSHILAACHFRSIDFRSFVQHYYTIQLYFSTWASLFNPIHNEYEWPPYVGPIIVPADSMKRVSVMEHREGRFDPDPLDRSILVLQDKHRSQLVDSGQDVAMILGLRIHGPPITGTCDIGWSLLCSELLGVVTSSSQIRGSSILARWLCEQFSYPPVGVDDVILQRYARAFILALLGGALLADKTSTHVQLCYLPLLRDFTEISHYSWGSAVLAYLYRELCRASLDSATEISGPITLLQLWSWERLHVGRPDFGHPPMPIVVPHVHDDVVDGLHDHLLPNEALPVDPLGHRWRVPLSWSHNPSPHVLTFYQDQLDAQTQDQVDEEIWRTMSPLICFDIIEWHRPERVLRQFRIQQRIPPPCLIVMELHLVDRRGRHQYDWWYGRITRRLIAPVLYRDHMRFHSTASVTELLITVVSQMAISNDLEETHRIAIDVLRAIGEDHRIHSTHEPSIRPPSLITPVRVPPIRGRGRGGRQAGHRHSPLSPPDVSIPAHSSRPETTIPSTLTPIQPSISLDAPPPITESIAPPPITESIAPPPVTESIAPLPFLQGTAHAARLHVRVPKGHRAPRLFYHQSNIRLRRVLWNPCKEYTRTGRPDTPSEGIRTTYPGRICIRLLPFTPGCAPPFAPGCRHLHPDVHIRNSDAGWESSHSA</sequence>
<feature type="region of interest" description="Disordered" evidence="5">
    <location>
        <begin position="765"/>
        <end position="831"/>
    </location>
</feature>
<name>A5AS36_VITVI</name>
<dbReference type="PANTHER" id="PTHR46033">
    <property type="entry name" value="PROTEIN MAIN-LIKE 2"/>
    <property type="match status" value="1"/>
</dbReference>
<evidence type="ECO:0000256" key="5">
    <source>
        <dbReference type="SAM" id="MobiDB-lite"/>
    </source>
</evidence>
<dbReference type="InterPro" id="IPR007527">
    <property type="entry name" value="Znf_SWIM"/>
</dbReference>
<keyword evidence="2 4" id="KW-0863">Zinc-finger</keyword>
<evidence type="ECO:0000313" key="7">
    <source>
        <dbReference type="EMBL" id="CAN69339.1"/>
    </source>
</evidence>
<feature type="compositionally biased region" description="Basic residues" evidence="5">
    <location>
        <begin position="788"/>
        <end position="801"/>
    </location>
</feature>
<dbReference type="GO" id="GO:0008270">
    <property type="term" value="F:zinc ion binding"/>
    <property type="evidence" value="ECO:0007669"/>
    <property type="project" value="UniProtKB-KW"/>
</dbReference>
<evidence type="ECO:0000256" key="3">
    <source>
        <dbReference type="ARBA" id="ARBA00022833"/>
    </source>
</evidence>
<dbReference type="AlphaFoldDB" id="A5AS36"/>
<feature type="compositionally biased region" description="Polar residues" evidence="5">
    <location>
        <begin position="817"/>
        <end position="831"/>
    </location>
</feature>
<feature type="compositionally biased region" description="Basic and acidic residues" evidence="5">
    <location>
        <begin position="41"/>
        <end position="64"/>
    </location>
</feature>
<dbReference type="EMBL" id="AM433482">
    <property type="protein sequence ID" value="CAN69339.1"/>
    <property type="molecule type" value="Genomic_DNA"/>
</dbReference>
<evidence type="ECO:0000259" key="6">
    <source>
        <dbReference type="PROSITE" id="PS50966"/>
    </source>
</evidence>
<dbReference type="GO" id="GO:0010073">
    <property type="term" value="P:meristem maintenance"/>
    <property type="evidence" value="ECO:0007669"/>
    <property type="project" value="InterPro"/>
</dbReference>
<dbReference type="SMART" id="SM00575">
    <property type="entry name" value="ZnF_PMZ"/>
    <property type="match status" value="1"/>
</dbReference>
<dbReference type="Pfam" id="PF10536">
    <property type="entry name" value="PMD"/>
    <property type="match status" value="1"/>
</dbReference>
<dbReference type="InterPro" id="IPR019557">
    <property type="entry name" value="AminoTfrase-like_pln_mobile"/>
</dbReference>
<dbReference type="ExpressionAtlas" id="A5AS36">
    <property type="expression patterns" value="baseline and differential"/>
</dbReference>
<organism evidence="7">
    <name type="scientific">Vitis vinifera</name>
    <name type="common">Grape</name>
    <dbReference type="NCBI Taxonomy" id="29760"/>
    <lineage>
        <taxon>Eukaryota</taxon>
        <taxon>Viridiplantae</taxon>
        <taxon>Streptophyta</taxon>
        <taxon>Embryophyta</taxon>
        <taxon>Tracheophyta</taxon>
        <taxon>Spermatophyta</taxon>
        <taxon>Magnoliopsida</taxon>
        <taxon>eudicotyledons</taxon>
        <taxon>Gunneridae</taxon>
        <taxon>Pentapetalae</taxon>
        <taxon>rosids</taxon>
        <taxon>Vitales</taxon>
        <taxon>Vitaceae</taxon>
        <taxon>Viteae</taxon>
        <taxon>Vitis</taxon>
    </lineage>
</organism>
<proteinExistence type="predicted"/>
<dbReference type="PROSITE" id="PS50966">
    <property type="entry name" value="ZF_SWIM"/>
    <property type="match status" value="1"/>
</dbReference>
<evidence type="ECO:0000256" key="4">
    <source>
        <dbReference type="PROSITE-ProRule" id="PRU00325"/>
    </source>
</evidence>
<evidence type="ECO:0000256" key="1">
    <source>
        <dbReference type="ARBA" id="ARBA00022723"/>
    </source>
</evidence>
<reference evidence="7" key="1">
    <citation type="journal article" date="2007" name="PLoS ONE">
        <title>The first genome sequence of an elite grapevine cultivar (Pinot noir Vitis vinifera L.): coping with a highly heterozygous genome.</title>
        <authorList>
            <person name="Velasco R."/>
            <person name="Zharkikh A."/>
            <person name="Troggio M."/>
            <person name="Cartwright D.A."/>
            <person name="Cestaro A."/>
            <person name="Pruss D."/>
            <person name="Pindo M."/>
            <person name="FitzGerald L.M."/>
            <person name="Vezzulli S."/>
            <person name="Reid J."/>
            <person name="Malacarne G."/>
            <person name="Iliev D."/>
            <person name="Coppola G."/>
            <person name="Wardell B."/>
            <person name="Micheletti D."/>
            <person name="Macalma T."/>
            <person name="Facci M."/>
            <person name="Mitchell J.T."/>
            <person name="Perazzolli M."/>
            <person name="Eldredge G."/>
            <person name="Gatto P."/>
            <person name="Oyzerski R."/>
            <person name="Moretto M."/>
            <person name="Gutin N."/>
            <person name="Stefanini M."/>
            <person name="Chen Y."/>
            <person name="Segala C."/>
            <person name="Davenport C."/>
            <person name="Dematte L."/>
            <person name="Mraz A."/>
            <person name="Battilana J."/>
            <person name="Stormo K."/>
            <person name="Costa F."/>
            <person name="Tao Q."/>
            <person name="Si-Ammour A."/>
            <person name="Harkins T."/>
            <person name="Lackey A."/>
            <person name="Perbost C."/>
            <person name="Taillon B."/>
            <person name="Stella A."/>
            <person name="Solovyev V."/>
            <person name="Fawcett J.A."/>
            <person name="Sterck L."/>
            <person name="Vandepoele K."/>
            <person name="Grando S.M."/>
            <person name="Toppo S."/>
            <person name="Moser C."/>
            <person name="Lanchbury J."/>
            <person name="Bogden R."/>
            <person name="Skolnick M."/>
            <person name="Sgaramella V."/>
            <person name="Bhatnagar S.K."/>
            <person name="Fontana P."/>
            <person name="Gutin A."/>
            <person name="Van de Peer Y."/>
            <person name="Salamini F."/>
            <person name="Viola R."/>
        </authorList>
    </citation>
    <scope>NUCLEOTIDE SEQUENCE</scope>
</reference>
<dbReference type="PANTHER" id="PTHR46033:SF8">
    <property type="entry name" value="PROTEIN MAINTENANCE OF MERISTEMS-LIKE"/>
    <property type="match status" value="1"/>
</dbReference>
<accession>A5AS36</accession>
<gene>
    <name evidence="7" type="ORF">VITISV_032633</name>
</gene>
<dbReference type="InterPro" id="IPR044824">
    <property type="entry name" value="MAIN-like"/>
</dbReference>
<keyword evidence="1" id="KW-0479">Metal-binding</keyword>
<protein>
    <recommendedName>
        <fullName evidence="6">SWIM-type domain-containing protein</fullName>
    </recommendedName>
</protein>
<evidence type="ECO:0000256" key="2">
    <source>
        <dbReference type="ARBA" id="ARBA00022771"/>
    </source>
</evidence>
<dbReference type="Pfam" id="PF04434">
    <property type="entry name" value="SWIM"/>
    <property type="match status" value="1"/>
</dbReference>
<dbReference type="InterPro" id="IPR006564">
    <property type="entry name" value="Znf_PMZ"/>
</dbReference>
<feature type="region of interest" description="Disordered" evidence="5">
    <location>
        <begin position="1"/>
        <end position="67"/>
    </location>
</feature>
<keyword evidence="3" id="KW-0862">Zinc</keyword>
<feature type="domain" description="SWIM-type" evidence="6">
    <location>
        <begin position="301"/>
        <end position="333"/>
    </location>
</feature>